<accession>Q76F83</accession>
<organism evidence="12">
    <name type="scientific">Ornithodoros porcinus</name>
    <name type="common">Soft tick</name>
    <dbReference type="NCBI Taxonomy" id="34594"/>
    <lineage>
        <taxon>Eukaryota</taxon>
        <taxon>Metazoa</taxon>
        <taxon>Ecdysozoa</taxon>
        <taxon>Arthropoda</taxon>
        <taxon>Chelicerata</taxon>
        <taxon>Arachnida</taxon>
        <taxon>Acari</taxon>
        <taxon>Parasitiformes</taxon>
        <taxon>Ixodida</taxon>
        <taxon>Ixodoidea</taxon>
        <taxon>Argasidae</taxon>
        <taxon>Ornithodorinae</taxon>
        <taxon>Ornithodoros</taxon>
    </lineage>
</organism>
<comment type="catalytic activity">
    <reaction evidence="10">
        <text>a ubiquinone + NADH + 5 H(+)(in) = a ubiquinol + NAD(+) + 4 H(+)(out)</text>
        <dbReference type="Rhea" id="RHEA:29091"/>
        <dbReference type="Rhea" id="RHEA-COMP:9565"/>
        <dbReference type="Rhea" id="RHEA-COMP:9566"/>
        <dbReference type="ChEBI" id="CHEBI:15378"/>
        <dbReference type="ChEBI" id="CHEBI:16389"/>
        <dbReference type="ChEBI" id="CHEBI:17976"/>
        <dbReference type="ChEBI" id="CHEBI:57540"/>
        <dbReference type="ChEBI" id="CHEBI:57945"/>
        <dbReference type="EC" id="7.1.1.2"/>
    </reaction>
</comment>
<evidence type="ECO:0000256" key="2">
    <source>
        <dbReference type="ARBA" id="ARBA00010519"/>
    </source>
</evidence>
<protein>
    <recommendedName>
        <fullName evidence="3">NADH-ubiquinone oxidoreductase chain 4L</fullName>
    </recommendedName>
    <alternativeName>
        <fullName evidence="9">NADH dehydrogenase subunit 4L</fullName>
    </alternativeName>
</protein>
<evidence type="ECO:0000256" key="5">
    <source>
        <dbReference type="ARBA" id="ARBA00022967"/>
    </source>
</evidence>
<keyword evidence="8 11" id="KW-0472">Membrane</keyword>
<dbReference type="AlphaFoldDB" id="Q76F83"/>
<evidence type="ECO:0000256" key="1">
    <source>
        <dbReference type="ARBA" id="ARBA00004141"/>
    </source>
</evidence>
<dbReference type="RefSeq" id="NP_996548.1">
    <property type="nucleotide sequence ID" value="NC_005820.1"/>
</dbReference>
<keyword evidence="7" id="KW-0520">NAD</keyword>
<dbReference type="GeneID" id="2767735"/>
<sequence>MFLVSMFMFFSGGLSLLMNRKHVLLVMLGLEFMYLGVMINIFFVCGVSKVFLLLIVFMVVVVCEAGMGLSILVLSVYFYGSDSISMISLLSC</sequence>
<evidence type="ECO:0000256" key="7">
    <source>
        <dbReference type="ARBA" id="ARBA00023027"/>
    </source>
</evidence>
<evidence type="ECO:0000256" key="8">
    <source>
        <dbReference type="ARBA" id="ARBA00023136"/>
    </source>
</evidence>
<dbReference type="Gene3D" id="1.10.287.3510">
    <property type="match status" value="1"/>
</dbReference>
<evidence type="ECO:0000256" key="4">
    <source>
        <dbReference type="ARBA" id="ARBA00022692"/>
    </source>
</evidence>
<gene>
    <name evidence="12" type="primary">ND4L</name>
</gene>
<keyword evidence="6 11" id="KW-1133">Transmembrane helix</keyword>
<geneLocation type="mitochondrion" evidence="12"/>
<keyword evidence="5" id="KW-1278">Translocase</keyword>
<keyword evidence="12" id="KW-0496">Mitochondrion</keyword>
<reference evidence="12" key="1">
    <citation type="journal article" date="2004" name="Microbiol. Immunol.">
        <title>New World relapsing fever Borrelia found in Ornithodoros porcinus ticks in central Tanzania.</title>
        <authorList>
            <person name="Mitani H."/>
            <person name="Talbert A."/>
            <person name="Fukunaga M."/>
        </authorList>
    </citation>
    <scope>NUCLEOTIDE SEQUENCE</scope>
    <source>
        <strain evidence="12">Tnop1</strain>
    </source>
</reference>
<dbReference type="GO" id="GO:0008137">
    <property type="term" value="F:NADH dehydrogenase (ubiquinone) activity"/>
    <property type="evidence" value="ECO:0007669"/>
    <property type="project" value="UniProtKB-EC"/>
</dbReference>
<feature type="transmembrane region" description="Helical" evidence="11">
    <location>
        <begin position="50"/>
        <end position="79"/>
    </location>
</feature>
<name>Q76F83_ORNPO</name>
<dbReference type="GO" id="GO:0016020">
    <property type="term" value="C:membrane"/>
    <property type="evidence" value="ECO:0007669"/>
    <property type="project" value="UniProtKB-SubCell"/>
</dbReference>
<dbReference type="EMBL" id="AB105451">
    <property type="protein sequence ID" value="BAD12478.1"/>
    <property type="molecule type" value="Genomic_DNA"/>
</dbReference>
<dbReference type="CTD" id="4539"/>
<keyword evidence="4 11" id="KW-0812">Transmembrane</keyword>
<proteinExistence type="inferred from homology"/>
<dbReference type="Pfam" id="PF00420">
    <property type="entry name" value="Oxidored_q2"/>
    <property type="match status" value="1"/>
</dbReference>
<evidence type="ECO:0000256" key="3">
    <source>
        <dbReference type="ARBA" id="ARBA00016612"/>
    </source>
</evidence>
<evidence type="ECO:0000256" key="11">
    <source>
        <dbReference type="SAM" id="Phobius"/>
    </source>
</evidence>
<evidence type="ECO:0000256" key="9">
    <source>
        <dbReference type="ARBA" id="ARBA00031586"/>
    </source>
</evidence>
<comment type="similarity">
    <text evidence="2">Belongs to the complex I subunit 4L family.</text>
</comment>
<evidence type="ECO:0000256" key="6">
    <source>
        <dbReference type="ARBA" id="ARBA00022989"/>
    </source>
</evidence>
<comment type="subcellular location">
    <subcellularLocation>
        <location evidence="1">Membrane</location>
        <topology evidence="1">Multi-pass membrane protein</topology>
    </subcellularLocation>
</comment>
<dbReference type="InterPro" id="IPR039428">
    <property type="entry name" value="NUOK/Mnh_C1-like"/>
</dbReference>
<evidence type="ECO:0000256" key="10">
    <source>
        <dbReference type="ARBA" id="ARBA00049551"/>
    </source>
</evidence>
<feature type="transmembrane region" description="Helical" evidence="11">
    <location>
        <begin position="23"/>
        <end position="44"/>
    </location>
</feature>
<evidence type="ECO:0000313" key="12">
    <source>
        <dbReference type="EMBL" id="BAD12478.1"/>
    </source>
</evidence>